<dbReference type="PANTHER" id="PTHR47829">
    <property type="entry name" value="HYDROLASE, PUTATIVE (AFU_ORTHOLOGUE AFUA_1G12880)-RELATED"/>
    <property type="match status" value="1"/>
</dbReference>
<dbReference type="Pfam" id="PF00702">
    <property type="entry name" value="Hydrolase"/>
    <property type="match status" value="1"/>
</dbReference>
<name>H0E0R5_9ACTN</name>
<evidence type="ECO:0000313" key="1">
    <source>
        <dbReference type="EMBL" id="EHN12679.1"/>
    </source>
</evidence>
<evidence type="ECO:0000313" key="2">
    <source>
        <dbReference type="Proteomes" id="UP000005143"/>
    </source>
</evidence>
<dbReference type="AlphaFoldDB" id="H0E0R5"/>
<dbReference type="GO" id="GO:0016787">
    <property type="term" value="F:hydrolase activity"/>
    <property type="evidence" value="ECO:0007669"/>
    <property type="project" value="UniProtKB-KW"/>
</dbReference>
<keyword evidence="1" id="KW-0378">Hydrolase</keyword>
<dbReference type="SFLD" id="SFLDG01129">
    <property type="entry name" value="C1.5:_HAD__Beta-PGM__Phosphata"/>
    <property type="match status" value="1"/>
</dbReference>
<dbReference type="PANTHER" id="PTHR47829:SF1">
    <property type="entry name" value="HAD FAMILY PHOSPHATASE"/>
    <property type="match status" value="1"/>
</dbReference>
<gene>
    <name evidence="1" type="ORF">PAI11_03730</name>
</gene>
<sequence length="212" mass="23171">MSTADRPPVRGLLIDYGGVLTSNVFAAFRAFSAAEGLDPDAVADRFRHDRDARDLLKGLEQGDIGDEAFGRRLAKLLGLAPGRADGLVARLFEALHPDEAMVAAVRQAHDVGVRTGLISNSWGDGLRYDEAFLIEAFDAVVLSHEERMRKPAPEIFRIGARRIGLDPRACVFVDDLPFNLPPAEALGMRTVLHRTADETIPQLEALLGVHLR</sequence>
<dbReference type="EMBL" id="AGUD01000012">
    <property type="protein sequence ID" value="EHN12679.1"/>
    <property type="molecule type" value="Genomic_DNA"/>
</dbReference>
<reference evidence="1 2" key="1">
    <citation type="journal article" date="2013" name="Biodegradation">
        <title>Quantitative proteomic analysis of ibuprofen-degrading Patulibacter sp. strain I11.</title>
        <authorList>
            <person name="Almeida B."/>
            <person name="Kjeldal H."/>
            <person name="Lolas I."/>
            <person name="Knudsen A.D."/>
            <person name="Carvalho G."/>
            <person name="Nielsen K.L."/>
            <person name="Barreto Crespo M.T."/>
            <person name="Stensballe A."/>
            <person name="Nielsen J.L."/>
        </authorList>
    </citation>
    <scope>NUCLEOTIDE SEQUENCE [LARGE SCALE GENOMIC DNA]</scope>
    <source>
        <strain evidence="1 2">I11</strain>
    </source>
</reference>
<dbReference type="SUPFAM" id="SSF56784">
    <property type="entry name" value="HAD-like"/>
    <property type="match status" value="1"/>
</dbReference>
<dbReference type="Gene3D" id="1.10.150.240">
    <property type="entry name" value="Putative phosphatase, domain 2"/>
    <property type="match status" value="1"/>
</dbReference>
<dbReference type="InterPro" id="IPR023214">
    <property type="entry name" value="HAD_sf"/>
</dbReference>
<accession>H0E0R5</accession>
<dbReference type="RefSeq" id="WP_007570269.1">
    <property type="nucleotide sequence ID" value="NZ_AGUD01000012.1"/>
</dbReference>
<organism evidence="1 2">
    <name type="scientific">Patulibacter medicamentivorans</name>
    <dbReference type="NCBI Taxonomy" id="1097667"/>
    <lineage>
        <taxon>Bacteria</taxon>
        <taxon>Bacillati</taxon>
        <taxon>Actinomycetota</taxon>
        <taxon>Thermoleophilia</taxon>
        <taxon>Solirubrobacterales</taxon>
        <taxon>Patulibacteraceae</taxon>
        <taxon>Patulibacter</taxon>
    </lineage>
</organism>
<dbReference type="OrthoDB" id="9795007at2"/>
<dbReference type="PRINTS" id="PR00413">
    <property type="entry name" value="HADHALOGNASE"/>
</dbReference>
<dbReference type="InterPro" id="IPR036412">
    <property type="entry name" value="HAD-like_sf"/>
</dbReference>
<comment type="caution">
    <text evidence="1">The sequence shown here is derived from an EMBL/GenBank/DDBJ whole genome shotgun (WGS) entry which is preliminary data.</text>
</comment>
<dbReference type="InterPro" id="IPR052898">
    <property type="entry name" value="ACAD10-like"/>
</dbReference>
<dbReference type="Gene3D" id="3.40.50.1000">
    <property type="entry name" value="HAD superfamily/HAD-like"/>
    <property type="match status" value="1"/>
</dbReference>
<dbReference type="SFLD" id="SFLDS00003">
    <property type="entry name" value="Haloacid_Dehalogenase"/>
    <property type="match status" value="1"/>
</dbReference>
<dbReference type="InterPro" id="IPR023198">
    <property type="entry name" value="PGP-like_dom2"/>
</dbReference>
<proteinExistence type="predicted"/>
<dbReference type="Proteomes" id="UP000005143">
    <property type="component" value="Unassembled WGS sequence"/>
</dbReference>
<protein>
    <submittedName>
        <fullName evidence="1">HAD-superfamily hydrolase subfamily IA variant 3</fullName>
    </submittedName>
</protein>
<dbReference type="InterPro" id="IPR006439">
    <property type="entry name" value="HAD-SF_hydro_IA"/>
</dbReference>
<dbReference type="NCBIfam" id="TIGR01509">
    <property type="entry name" value="HAD-SF-IA-v3"/>
    <property type="match status" value="1"/>
</dbReference>
<keyword evidence="2" id="KW-1185">Reference proteome</keyword>